<organism evidence="1 2">
    <name type="scientific">Paractinoplanes ferrugineus</name>
    <dbReference type="NCBI Taxonomy" id="113564"/>
    <lineage>
        <taxon>Bacteria</taxon>
        <taxon>Bacillati</taxon>
        <taxon>Actinomycetota</taxon>
        <taxon>Actinomycetes</taxon>
        <taxon>Micromonosporales</taxon>
        <taxon>Micromonosporaceae</taxon>
        <taxon>Paractinoplanes</taxon>
    </lineage>
</organism>
<gene>
    <name evidence="1" type="ORF">Afe05nite_81560</name>
</gene>
<evidence type="ECO:0000313" key="1">
    <source>
        <dbReference type="EMBL" id="GIE16316.1"/>
    </source>
</evidence>
<accession>A0A919J7K6</accession>
<protein>
    <submittedName>
        <fullName evidence="1">Uncharacterized protein</fullName>
    </submittedName>
</protein>
<proteinExistence type="predicted"/>
<evidence type="ECO:0000313" key="2">
    <source>
        <dbReference type="Proteomes" id="UP000598174"/>
    </source>
</evidence>
<sequence>MTDEPLPFPLNWLSEAARTSKPLSVCPDGHLLVRERSCWAPLKFSADLRSLYCLPVEHEREAADGH</sequence>
<keyword evidence="2" id="KW-1185">Reference proteome</keyword>
<reference evidence="1" key="1">
    <citation type="submission" date="2021-01" db="EMBL/GenBank/DDBJ databases">
        <title>Whole genome shotgun sequence of Actinoplanes ferrugineus NBRC 15555.</title>
        <authorList>
            <person name="Komaki H."/>
            <person name="Tamura T."/>
        </authorList>
    </citation>
    <scope>NUCLEOTIDE SEQUENCE</scope>
    <source>
        <strain evidence="1">NBRC 15555</strain>
    </source>
</reference>
<dbReference type="RefSeq" id="WP_203822657.1">
    <property type="nucleotide sequence ID" value="NZ_BAAABP010000005.1"/>
</dbReference>
<dbReference type="Proteomes" id="UP000598174">
    <property type="component" value="Unassembled WGS sequence"/>
</dbReference>
<name>A0A919J7K6_9ACTN</name>
<dbReference type="AlphaFoldDB" id="A0A919J7K6"/>
<dbReference type="EMBL" id="BOMM01000081">
    <property type="protein sequence ID" value="GIE16316.1"/>
    <property type="molecule type" value="Genomic_DNA"/>
</dbReference>
<comment type="caution">
    <text evidence="1">The sequence shown here is derived from an EMBL/GenBank/DDBJ whole genome shotgun (WGS) entry which is preliminary data.</text>
</comment>